<evidence type="ECO:0000313" key="9">
    <source>
        <dbReference type="Proteomes" id="UP000216101"/>
    </source>
</evidence>
<dbReference type="EMBL" id="NHNI01000001">
    <property type="protein sequence ID" value="OZY85838.1"/>
    <property type="molecule type" value="Genomic_DNA"/>
</dbReference>
<dbReference type="Proteomes" id="UP000216101">
    <property type="component" value="Unassembled WGS sequence"/>
</dbReference>
<dbReference type="GO" id="GO:0032153">
    <property type="term" value="C:cell division site"/>
    <property type="evidence" value="ECO:0007669"/>
    <property type="project" value="UniProtKB-UniRule"/>
</dbReference>
<comment type="subunit">
    <text evidence="7">Part of a complex composed of FtsB, FtsL and FtsQ.</text>
</comment>
<dbReference type="GO" id="GO:0030428">
    <property type="term" value="C:cell septum"/>
    <property type="evidence" value="ECO:0007669"/>
    <property type="project" value="TreeGrafter"/>
</dbReference>
<keyword evidence="3 7" id="KW-0812">Transmembrane</keyword>
<accession>A0A266Q7J8</accession>
<dbReference type="STRING" id="1209072.GCA_000766945_00345"/>
<comment type="subcellular location">
    <subcellularLocation>
        <location evidence="7">Cell inner membrane</location>
        <topology evidence="7">Single-pass type II membrane protein</topology>
    </subcellularLocation>
    <text evidence="7">Localizes to the division septum.</text>
</comment>
<dbReference type="InterPro" id="IPR023081">
    <property type="entry name" value="Cell_div_FtsB"/>
</dbReference>
<organism evidence="8 9">
    <name type="scientific">Cellvibrio mixtus</name>
    <dbReference type="NCBI Taxonomy" id="39650"/>
    <lineage>
        <taxon>Bacteria</taxon>
        <taxon>Pseudomonadati</taxon>
        <taxon>Pseudomonadota</taxon>
        <taxon>Gammaproteobacteria</taxon>
        <taxon>Cellvibrionales</taxon>
        <taxon>Cellvibrionaceae</taxon>
        <taxon>Cellvibrio</taxon>
    </lineage>
</organism>
<dbReference type="RefSeq" id="WP_078043207.1">
    <property type="nucleotide sequence ID" value="NZ_NHNI01000001.1"/>
</dbReference>
<dbReference type="PANTHER" id="PTHR37485">
    <property type="entry name" value="CELL DIVISION PROTEIN FTSB"/>
    <property type="match status" value="1"/>
</dbReference>
<comment type="function">
    <text evidence="7">Essential cell division protein. May link together the upstream cell division proteins, which are predominantly cytoplasmic, with the downstream cell division proteins, which are predominantly periplasmic.</text>
</comment>
<comment type="caution">
    <text evidence="8">The sequence shown here is derived from an EMBL/GenBank/DDBJ whole genome shotgun (WGS) entry which is preliminary data.</text>
</comment>
<protein>
    <recommendedName>
        <fullName evidence="7">Cell division protein FtsB</fullName>
    </recommendedName>
</protein>
<feature type="coiled-coil region" evidence="7">
    <location>
        <begin position="29"/>
        <end position="58"/>
    </location>
</feature>
<proteinExistence type="inferred from homology"/>
<dbReference type="Pfam" id="PF04977">
    <property type="entry name" value="DivIC"/>
    <property type="match status" value="1"/>
</dbReference>
<keyword evidence="1 7" id="KW-1003">Cell membrane</keyword>
<evidence type="ECO:0000313" key="8">
    <source>
        <dbReference type="EMBL" id="OZY85838.1"/>
    </source>
</evidence>
<keyword evidence="7" id="KW-0997">Cell inner membrane</keyword>
<feature type="topological domain" description="Cytoplasmic" evidence="7">
    <location>
        <begin position="1"/>
        <end position="3"/>
    </location>
</feature>
<reference evidence="9" key="1">
    <citation type="submission" date="2017-05" db="EMBL/GenBank/DDBJ databases">
        <authorList>
            <person name="Barney B.M."/>
        </authorList>
    </citation>
    <scope>NUCLEOTIDE SEQUENCE [LARGE SCALE GENOMIC DNA]</scope>
    <source>
        <strain evidence="9">PSBB022</strain>
    </source>
</reference>
<dbReference type="InterPro" id="IPR007060">
    <property type="entry name" value="FtsL/DivIC"/>
</dbReference>
<evidence type="ECO:0000256" key="2">
    <source>
        <dbReference type="ARBA" id="ARBA00022618"/>
    </source>
</evidence>
<feature type="topological domain" description="Periplasmic" evidence="7">
    <location>
        <begin position="22"/>
        <end position="92"/>
    </location>
</feature>
<name>A0A266Q7J8_9GAMM</name>
<evidence type="ECO:0000256" key="1">
    <source>
        <dbReference type="ARBA" id="ARBA00022475"/>
    </source>
</evidence>
<keyword evidence="5 7" id="KW-0472">Membrane</keyword>
<evidence type="ECO:0000256" key="7">
    <source>
        <dbReference type="HAMAP-Rule" id="MF_00599"/>
    </source>
</evidence>
<sequence length="92" mass="10963">MKWLLLVLVILLSYLQYRLWIGDGSLAHAHRLENEIKLQQAEIDRMRERNRILDVEVEELKTGLDTIEERARNDIGLIKKDETFFIILDDEQ</sequence>
<dbReference type="HAMAP" id="MF_00599">
    <property type="entry name" value="FtsB"/>
    <property type="match status" value="1"/>
</dbReference>
<gene>
    <name evidence="7" type="primary">ftsB</name>
    <name evidence="8" type="ORF">CBP51_02010</name>
</gene>
<dbReference type="PANTHER" id="PTHR37485:SF1">
    <property type="entry name" value="CELL DIVISION PROTEIN FTSB"/>
    <property type="match status" value="1"/>
</dbReference>
<keyword evidence="6 7" id="KW-0131">Cell cycle</keyword>
<evidence type="ECO:0000256" key="4">
    <source>
        <dbReference type="ARBA" id="ARBA00022989"/>
    </source>
</evidence>
<evidence type="ECO:0000256" key="6">
    <source>
        <dbReference type="ARBA" id="ARBA00023306"/>
    </source>
</evidence>
<dbReference type="GO" id="GO:0005886">
    <property type="term" value="C:plasma membrane"/>
    <property type="evidence" value="ECO:0007669"/>
    <property type="project" value="UniProtKB-SubCell"/>
</dbReference>
<evidence type="ECO:0000256" key="3">
    <source>
        <dbReference type="ARBA" id="ARBA00022692"/>
    </source>
</evidence>
<keyword evidence="7" id="KW-0175">Coiled coil</keyword>
<evidence type="ECO:0000256" key="5">
    <source>
        <dbReference type="ARBA" id="ARBA00023136"/>
    </source>
</evidence>
<dbReference type="AlphaFoldDB" id="A0A266Q7J8"/>
<keyword evidence="9" id="KW-1185">Reference proteome</keyword>
<dbReference type="GO" id="GO:0043093">
    <property type="term" value="P:FtsZ-dependent cytokinesis"/>
    <property type="evidence" value="ECO:0007669"/>
    <property type="project" value="UniProtKB-UniRule"/>
</dbReference>
<keyword evidence="2 7" id="KW-0132">Cell division</keyword>
<keyword evidence="4 7" id="KW-1133">Transmembrane helix</keyword>
<comment type="similarity">
    <text evidence="7">Belongs to the FtsB family.</text>
</comment>